<gene>
    <name evidence="2" type="ORF">SAMN02745784_00685</name>
</gene>
<feature type="transmembrane region" description="Helical" evidence="1">
    <location>
        <begin position="215"/>
        <end position="236"/>
    </location>
</feature>
<evidence type="ECO:0000313" key="2">
    <source>
        <dbReference type="EMBL" id="SHE44061.1"/>
    </source>
</evidence>
<feature type="transmembrane region" description="Helical" evidence="1">
    <location>
        <begin position="97"/>
        <end position="118"/>
    </location>
</feature>
<feature type="transmembrane region" description="Helical" evidence="1">
    <location>
        <begin position="60"/>
        <end position="76"/>
    </location>
</feature>
<dbReference type="Proteomes" id="UP000184114">
    <property type="component" value="Unassembled WGS sequence"/>
</dbReference>
<keyword evidence="1" id="KW-0472">Membrane</keyword>
<feature type="transmembrane region" description="Helical" evidence="1">
    <location>
        <begin position="144"/>
        <end position="164"/>
    </location>
</feature>
<evidence type="ECO:0008006" key="4">
    <source>
        <dbReference type="Google" id="ProtNLM"/>
    </source>
</evidence>
<dbReference type="GeneID" id="90996465"/>
<dbReference type="AlphaFoldDB" id="A0A1M4THX2"/>
<keyword evidence="3" id="KW-1185">Reference proteome</keyword>
<dbReference type="EMBL" id="FQTY01000002">
    <property type="protein sequence ID" value="SHE44061.1"/>
    <property type="molecule type" value="Genomic_DNA"/>
</dbReference>
<organism evidence="2 3">
    <name type="scientific">Tissierella praeacuta DSM 18095</name>
    <dbReference type="NCBI Taxonomy" id="1123404"/>
    <lineage>
        <taxon>Bacteria</taxon>
        <taxon>Bacillati</taxon>
        <taxon>Bacillota</taxon>
        <taxon>Tissierellia</taxon>
        <taxon>Tissierellales</taxon>
        <taxon>Tissierellaceae</taxon>
        <taxon>Tissierella</taxon>
    </lineage>
</organism>
<feature type="transmembrane region" description="Helical" evidence="1">
    <location>
        <begin position="176"/>
        <end position="195"/>
    </location>
</feature>
<keyword evidence="1" id="KW-0812">Transmembrane</keyword>
<reference evidence="3" key="1">
    <citation type="submission" date="2016-11" db="EMBL/GenBank/DDBJ databases">
        <authorList>
            <person name="Varghese N."/>
            <person name="Submissions S."/>
        </authorList>
    </citation>
    <scope>NUCLEOTIDE SEQUENCE [LARGE SCALE GENOMIC DNA]</scope>
    <source>
        <strain evidence="3">DSM 18095</strain>
    </source>
</reference>
<protein>
    <recommendedName>
        <fullName evidence="4">ABC-2 family transporter protein</fullName>
    </recommendedName>
</protein>
<accession>A0A1M4THX2</accession>
<feature type="transmembrane region" description="Helical" evidence="1">
    <location>
        <begin position="21"/>
        <end position="40"/>
    </location>
</feature>
<dbReference type="STRING" id="1123404.SAMN02745784_00685"/>
<sequence>MNLSKRIFKFQNYDSKRTIGVFWGIILLINISVYILTLYYKSRVRIGLMNNDQLSIAGSNIMPIFIFFIVNGIIMYHEYFSLALSFGVTRKDFYKSVIVDNVIVSFIFAVIQGVLLIIDKYIAQYSEYKPIVNFGLFNTSTNNILFIILSLTTIFLVSASIINLIGVLQYRFGYKLWIGFGIMFFMVQLLGGFFIKLVNTVSKIYLYLESIFNKFTVFTVALLIIIAFYILGYIFIREAGIRE</sequence>
<keyword evidence="1" id="KW-1133">Transmembrane helix</keyword>
<evidence type="ECO:0000256" key="1">
    <source>
        <dbReference type="SAM" id="Phobius"/>
    </source>
</evidence>
<proteinExistence type="predicted"/>
<dbReference type="RefSeq" id="WP_072973139.1">
    <property type="nucleotide sequence ID" value="NZ_FQTY01000002.1"/>
</dbReference>
<evidence type="ECO:0000313" key="3">
    <source>
        <dbReference type="Proteomes" id="UP000184114"/>
    </source>
</evidence>
<name>A0A1M4THX2_9FIRM</name>